<dbReference type="InterPro" id="IPR003337">
    <property type="entry name" value="Trehalose_PPase"/>
</dbReference>
<dbReference type="PANTHER" id="PTHR10788:SF106">
    <property type="entry name" value="BCDNA.GH08860"/>
    <property type="match status" value="1"/>
</dbReference>
<dbReference type="Pfam" id="PF02358">
    <property type="entry name" value="Trehalose_PPase"/>
    <property type="match status" value="1"/>
</dbReference>
<organism evidence="2 4">
    <name type="scientific">Puccinia graminis f. sp. tritici</name>
    <dbReference type="NCBI Taxonomy" id="56615"/>
    <lineage>
        <taxon>Eukaryota</taxon>
        <taxon>Fungi</taxon>
        <taxon>Dikarya</taxon>
        <taxon>Basidiomycota</taxon>
        <taxon>Pucciniomycotina</taxon>
        <taxon>Pucciniomycetes</taxon>
        <taxon>Pucciniales</taxon>
        <taxon>Pucciniaceae</taxon>
        <taxon>Puccinia</taxon>
    </lineage>
</organism>
<dbReference type="AlphaFoldDB" id="A0A5B0P3X3"/>
<keyword evidence="4" id="KW-1185">Reference proteome</keyword>
<dbReference type="EMBL" id="VSWC01000079">
    <property type="protein sequence ID" value="KAA1095180.1"/>
    <property type="molecule type" value="Genomic_DNA"/>
</dbReference>
<comment type="similarity">
    <text evidence="1">In the N-terminal section; belongs to the glycosyltransferase 20 family.</text>
</comment>
<protein>
    <submittedName>
        <fullName evidence="2">Threalose-6-phosphate phosphatase</fullName>
    </submittedName>
</protein>
<dbReference type="EMBL" id="VDEP01000238">
    <property type="protein sequence ID" value="KAA1121450.1"/>
    <property type="molecule type" value="Genomic_DNA"/>
</dbReference>
<reference evidence="4 5" key="1">
    <citation type="submission" date="2019-05" db="EMBL/GenBank/DDBJ databases">
        <title>Emergence of the Ug99 lineage of the wheat stem rust pathogen through somatic hybridization.</title>
        <authorList>
            <person name="Li F."/>
            <person name="Upadhyaya N.M."/>
            <person name="Sperschneider J."/>
            <person name="Matny O."/>
            <person name="Nguyen-Phuc H."/>
            <person name="Mago R."/>
            <person name="Raley C."/>
            <person name="Miller M.E."/>
            <person name="Silverstein K.A.T."/>
            <person name="Henningsen E."/>
            <person name="Hirsch C.D."/>
            <person name="Visser B."/>
            <person name="Pretorius Z.A."/>
            <person name="Steffenson B.J."/>
            <person name="Schwessinger B."/>
            <person name="Dodds P.N."/>
            <person name="Figueroa M."/>
        </authorList>
    </citation>
    <scope>NUCLEOTIDE SEQUENCE [LARGE SCALE GENOMIC DNA]</scope>
    <source>
        <strain evidence="2">21-0</strain>
        <strain evidence="3 5">Ug99</strain>
    </source>
</reference>
<dbReference type="InterPro" id="IPR036412">
    <property type="entry name" value="HAD-like_sf"/>
</dbReference>
<comment type="caution">
    <text evidence="2">The sequence shown here is derived from an EMBL/GenBank/DDBJ whole genome shotgun (WGS) entry which is preliminary data.</text>
</comment>
<dbReference type="GO" id="GO:0005829">
    <property type="term" value="C:cytosol"/>
    <property type="evidence" value="ECO:0007669"/>
    <property type="project" value="TreeGrafter"/>
</dbReference>
<name>A0A5B0P3X3_PUCGR</name>
<dbReference type="SUPFAM" id="SSF56784">
    <property type="entry name" value="HAD-like"/>
    <property type="match status" value="1"/>
</dbReference>
<dbReference type="PANTHER" id="PTHR10788">
    <property type="entry name" value="TREHALOSE-6-PHOSPHATE SYNTHASE"/>
    <property type="match status" value="1"/>
</dbReference>
<gene>
    <name evidence="2" type="primary">TPS2_8</name>
    <name evidence="3" type="synonym">TPS2_7</name>
    <name evidence="2" type="ORF">PGT21_036393</name>
    <name evidence="3" type="ORF">PGTUg99_026658</name>
</gene>
<evidence type="ECO:0000313" key="5">
    <source>
        <dbReference type="Proteomes" id="UP000325313"/>
    </source>
</evidence>
<dbReference type="Proteomes" id="UP000325313">
    <property type="component" value="Unassembled WGS sequence"/>
</dbReference>
<dbReference type="GO" id="GO:0003825">
    <property type="term" value="F:alpha,alpha-trehalose-phosphate synthase (UDP-forming) activity"/>
    <property type="evidence" value="ECO:0007669"/>
    <property type="project" value="TreeGrafter"/>
</dbReference>
<dbReference type="GO" id="GO:0004805">
    <property type="term" value="F:trehalose-phosphatase activity"/>
    <property type="evidence" value="ECO:0007669"/>
    <property type="project" value="TreeGrafter"/>
</dbReference>
<evidence type="ECO:0000313" key="2">
    <source>
        <dbReference type="EMBL" id="KAA1095180.1"/>
    </source>
</evidence>
<dbReference type="Gene3D" id="3.30.70.1020">
    <property type="entry name" value="Trehalose-6-phosphate phosphatase related protein, domain 2"/>
    <property type="match status" value="1"/>
</dbReference>
<proteinExistence type="inferred from homology"/>
<evidence type="ECO:0000313" key="3">
    <source>
        <dbReference type="EMBL" id="KAA1121450.1"/>
    </source>
</evidence>
<dbReference type="Gene3D" id="3.40.50.1000">
    <property type="entry name" value="HAD superfamily/HAD-like"/>
    <property type="match status" value="1"/>
</dbReference>
<dbReference type="InterPro" id="IPR023214">
    <property type="entry name" value="HAD_sf"/>
</dbReference>
<dbReference type="GO" id="GO:0005992">
    <property type="term" value="P:trehalose biosynthetic process"/>
    <property type="evidence" value="ECO:0007669"/>
    <property type="project" value="InterPro"/>
</dbReference>
<dbReference type="Proteomes" id="UP000324748">
    <property type="component" value="Unassembled WGS sequence"/>
</dbReference>
<evidence type="ECO:0000313" key="4">
    <source>
        <dbReference type="Proteomes" id="UP000324748"/>
    </source>
</evidence>
<sequence length="349" mass="40131">MLLTTVTRALLVIKAWQHFLVISTPMCSLSTSLPRARHIDEVDIINKKTFREIFDGYSKSKRRLILLDHDGTIKPVCSSNAAEDYARVLRVLKALAGDFRNEVWIITASSLSGIKRLYGEIPNLNLAGRMGTQIRRATPIERKMELPHAEITKQLKCMATAISRNMGLGDPILLGDYSIKFEENSSKNEELKEMEHRLNKLIRERFVDYEGGCDYPDFGMSTIELRHKRLHNKGTLARLRLEETGPPFDFGMSIGDLKMDEDMHQEMRKKGLFAIVVKENDHQDIHHHLESQQISHQTPHGIDHTEDKHWETYASHRLKNFEKVITLLELLTSIKCSKGIFSKVKNLYD</sequence>
<accession>A0A5B0P3X3</accession>
<evidence type="ECO:0000256" key="1">
    <source>
        <dbReference type="ARBA" id="ARBA00005409"/>
    </source>
</evidence>
<dbReference type="InterPro" id="IPR001830">
    <property type="entry name" value="Glyco_trans_20"/>
</dbReference>
<dbReference type="OrthoDB" id="2499136at2759"/>